<dbReference type="OrthoDB" id="6305173at2"/>
<protein>
    <submittedName>
        <fullName evidence="2">Hemolysin-type calcium-binding region</fullName>
    </submittedName>
</protein>
<dbReference type="EMBL" id="JSUQ01000013">
    <property type="protein sequence ID" value="KHQ52038.1"/>
    <property type="molecule type" value="Genomic_DNA"/>
</dbReference>
<dbReference type="STRING" id="561184.SAMN05216376_11894"/>
<dbReference type="InterPro" id="IPR036844">
    <property type="entry name" value="Hint_dom_sf"/>
</dbReference>
<comment type="caution">
    <text evidence="2">The sequence shown here is derived from an EMBL/GenBank/DDBJ whole genome shotgun (WGS) entry which is preliminary data.</text>
</comment>
<proteinExistence type="predicted"/>
<dbReference type="RefSeq" id="WP_052244601.1">
    <property type="nucleotide sequence ID" value="NZ_JSUQ01000013.1"/>
</dbReference>
<dbReference type="Gene3D" id="2.170.16.10">
    <property type="entry name" value="Hedgehog/Intein (Hint) domain"/>
    <property type="match status" value="1"/>
</dbReference>
<dbReference type="Pfam" id="PF13403">
    <property type="entry name" value="Hint_2"/>
    <property type="match status" value="1"/>
</dbReference>
<gene>
    <name evidence="2" type="ORF">OA50_03446</name>
</gene>
<evidence type="ECO:0000313" key="2">
    <source>
        <dbReference type="EMBL" id="KHQ52038.1"/>
    </source>
</evidence>
<organism evidence="2 3">
    <name type="scientific">Mameliella alba</name>
    <dbReference type="NCBI Taxonomy" id="561184"/>
    <lineage>
        <taxon>Bacteria</taxon>
        <taxon>Pseudomonadati</taxon>
        <taxon>Pseudomonadota</taxon>
        <taxon>Alphaproteobacteria</taxon>
        <taxon>Rhodobacterales</taxon>
        <taxon>Roseobacteraceae</taxon>
        <taxon>Mameliella</taxon>
    </lineage>
</organism>
<dbReference type="InterPro" id="IPR028992">
    <property type="entry name" value="Hedgehog/Intein_dom"/>
</dbReference>
<evidence type="ECO:0000259" key="1">
    <source>
        <dbReference type="Pfam" id="PF13403"/>
    </source>
</evidence>
<dbReference type="AlphaFoldDB" id="A0A0B3RZ82"/>
<name>A0A0B3RZ82_9RHOB</name>
<reference evidence="2 3" key="1">
    <citation type="submission" date="2014-10" db="EMBL/GenBank/DDBJ databases">
        <title>Genome sequence of Ponticoccus sp. strain UMTAT08 isolated from clonal culture of toxic dinoflagellate Alexandrium tamiyavanichii.</title>
        <authorList>
            <person name="Gan H.Y."/>
            <person name="Muhd D.-D."/>
            <person name="Mohd Noor M.E."/>
            <person name="Yeong Y.S."/>
            <person name="Usup G."/>
        </authorList>
    </citation>
    <scope>NUCLEOTIDE SEQUENCE [LARGE SCALE GENOMIC DNA]</scope>
    <source>
        <strain evidence="2 3">UMTAT08</strain>
    </source>
</reference>
<keyword evidence="3" id="KW-1185">Reference proteome</keyword>
<feature type="domain" description="Hedgehog/Intein (Hint)" evidence="1">
    <location>
        <begin position="120"/>
        <end position="255"/>
    </location>
</feature>
<evidence type="ECO:0000313" key="3">
    <source>
        <dbReference type="Proteomes" id="UP000030960"/>
    </source>
</evidence>
<sequence length="306" mass="32834">MGQFTVLSATYYSQFTIGGVPSGWNKQGDTINNPVYGSSIYEEQGGPIDEEVEQGEVINPDYSASDATYLGKVTFGGRDFYFIQDQFGYLLGSTEANVPYSEFPNSIDPSDVLNENMPACFLTGTGISTPAGRVAVEDLHIGSEILSHGGEVVRVKWIGVQRVSTRFGPAERLMPVRVRAGALGGGCPGRDLVLTADHALLIDGMLIDAGALVNGAGITWVPLSDLGEGYTLYHVETEEHAVILAEGAPAETFIDYIGRRAFANHAEYTALYGGDRAIPEMSLPRISSARQVPEALRRRLAPGQVA</sequence>
<accession>A0A0B3RZ82</accession>
<dbReference type="SUPFAM" id="SSF51294">
    <property type="entry name" value="Hedgehog/intein (Hint) domain"/>
    <property type="match status" value="1"/>
</dbReference>
<dbReference type="Proteomes" id="UP000030960">
    <property type="component" value="Unassembled WGS sequence"/>
</dbReference>